<dbReference type="PANTHER" id="PTHR31001:SF40">
    <property type="entry name" value="ZN(II)2CYS6 TRANSCRIPTION FACTOR (EUROFUNG)"/>
    <property type="match status" value="1"/>
</dbReference>
<dbReference type="STRING" id="1507870.A0A1V8STE2"/>
<dbReference type="SMART" id="SM00906">
    <property type="entry name" value="Fungal_trans"/>
    <property type="match status" value="1"/>
</dbReference>
<dbReference type="PANTHER" id="PTHR31001">
    <property type="entry name" value="UNCHARACTERIZED TRANSCRIPTIONAL REGULATORY PROTEIN"/>
    <property type="match status" value="1"/>
</dbReference>
<dbReference type="PROSITE" id="PS00463">
    <property type="entry name" value="ZN2_CY6_FUNGAL_1"/>
    <property type="match status" value="1"/>
</dbReference>
<comment type="subcellular location">
    <subcellularLocation>
        <location evidence="1">Nucleus</location>
    </subcellularLocation>
</comment>
<evidence type="ECO:0000256" key="3">
    <source>
        <dbReference type="ARBA" id="ARBA00023242"/>
    </source>
</evidence>
<keyword evidence="7" id="KW-1185">Reference proteome</keyword>
<dbReference type="PROSITE" id="PS50048">
    <property type="entry name" value="ZN2_CY6_FUNGAL_2"/>
    <property type="match status" value="1"/>
</dbReference>
<evidence type="ECO:0000256" key="4">
    <source>
        <dbReference type="SAM" id="MobiDB-lite"/>
    </source>
</evidence>
<evidence type="ECO:0000313" key="6">
    <source>
        <dbReference type="EMBL" id="OQO02329.1"/>
    </source>
</evidence>
<evidence type="ECO:0000313" key="7">
    <source>
        <dbReference type="Proteomes" id="UP000192596"/>
    </source>
</evidence>
<dbReference type="GO" id="GO:0006351">
    <property type="term" value="P:DNA-templated transcription"/>
    <property type="evidence" value="ECO:0007669"/>
    <property type="project" value="InterPro"/>
</dbReference>
<dbReference type="InterPro" id="IPR001138">
    <property type="entry name" value="Zn2Cys6_DnaBD"/>
</dbReference>
<dbReference type="GO" id="GO:0003677">
    <property type="term" value="F:DNA binding"/>
    <property type="evidence" value="ECO:0007669"/>
    <property type="project" value="InterPro"/>
</dbReference>
<accession>A0A1V8STE2</accession>
<evidence type="ECO:0000256" key="1">
    <source>
        <dbReference type="ARBA" id="ARBA00004123"/>
    </source>
</evidence>
<feature type="domain" description="Zn(2)-C6 fungal-type" evidence="5">
    <location>
        <begin position="34"/>
        <end position="66"/>
    </location>
</feature>
<dbReference type="GO" id="GO:0000981">
    <property type="term" value="F:DNA-binding transcription factor activity, RNA polymerase II-specific"/>
    <property type="evidence" value="ECO:0007669"/>
    <property type="project" value="InterPro"/>
</dbReference>
<dbReference type="SUPFAM" id="SSF57701">
    <property type="entry name" value="Zn2/Cys6 DNA-binding domain"/>
    <property type="match status" value="1"/>
</dbReference>
<dbReference type="InterPro" id="IPR036864">
    <property type="entry name" value="Zn2-C6_fun-type_DNA-bd_sf"/>
</dbReference>
<dbReference type="Gene3D" id="4.10.240.10">
    <property type="entry name" value="Zn(2)-C6 fungal-type DNA-binding domain"/>
    <property type="match status" value="1"/>
</dbReference>
<dbReference type="OrthoDB" id="4898680at2759"/>
<dbReference type="Pfam" id="PF04082">
    <property type="entry name" value="Fungal_trans"/>
    <property type="match status" value="1"/>
</dbReference>
<dbReference type="Pfam" id="PF00172">
    <property type="entry name" value="Zn_clus"/>
    <property type="match status" value="1"/>
</dbReference>
<dbReference type="Proteomes" id="UP000192596">
    <property type="component" value="Unassembled WGS sequence"/>
</dbReference>
<proteinExistence type="predicted"/>
<protein>
    <recommendedName>
        <fullName evidence="5">Zn(2)-C6 fungal-type domain-containing protein</fullName>
    </recommendedName>
</protein>
<dbReference type="InterPro" id="IPR050613">
    <property type="entry name" value="Sec_Metabolite_Reg"/>
</dbReference>
<sequence length="791" mass="88261">MDPNGVERQDAVEATAQDAQDLQVSYRRNGKLFSCEPCRKGKLRCDHVTPTCGRCIKRNKPGLCVYHPAPLTKTRTSPPPGATRGPASPASSGSYRFSPYPAPPATASLDRRRNGLMSPPEIAQGAEYSGYRLNGTTTGQSSLVQSPVLPMQQPALDGHQRSASSVLSATPESAMSFRDNKTGFLGPTAYSAVYTENPGSLSILEPEEAEDVSNLPPISPEKIQMGADVLALLQDMPRYQRFVQRWFDSCDGIVVMQPVFRVWIDEMWREFGSLLSEGRPDQLYALSELIWRNTRRPMKTHGQMTAHEWAKAASGRGLRWEVVGILLSLIGLVAVNLSNWDTIFDDIREAIVDRATFAERMRKASDQCLCYCYECETLNDLYICFMYEDLVLLECLKGDAHYSSWQRTGELCDAVVAMGLHQGNQTDVDTPFFLAQLRKKIFISVYARDKVVASFLGRPPRLSYRYCKMDMPLDLNDEQLFETGAELEATLKTIDADGWNTCGNLNRNTWIRVWFLECQLREEILELALGPQQEDFELRSNGIRRAQERLHASFPGFMKISPEEVLNVSEGTMGMEAHSGRREKAMRQLNALFLVCIHAGIMHTDFLLQRALVSRMKTDTKQLIPISRRLLKLILLAQAKRDFFRDFQGDLVYLLTTHGLPSAGVLAVELLKQEQSRQYAQDILPRSEIIQDISVFISALAAVGPGEGNYGICNQGRRALKRVLDMVLSPPAPIPAAQQQQAGDGAKGFDEMSFFMPTGNDADFLQWLDTVEFDAVLNNGAMPAVGGADLV</sequence>
<feature type="region of interest" description="Disordered" evidence="4">
    <location>
        <begin position="70"/>
        <end position="109"/>
    </location>
</feature>
<keyword evidence="2" id="KW-0479">Metal-binding</keyword>
<dbReference type="CDD" id="cd00067">
    <property type="entry name" value="GAL4"/>
    <property type="match status" value="1"/>
</dbReference>
<dbReference type="GO" id="GO:0008270">
    <property type="term" value="F:zinc ion binding"/>
    <property type="evidence" value="ECO:0007669"/>
    <property type="project" value="InterPro"/>
</dbReference>
<comment type="caution">
    <text evidence="6">The sequence shown here is derived from an EMBL/GenBank/DDBJ whole genome shotgun (WGS) entry which is preliminary data.</text>
</comment>
<dbReference type="AlphaFoldDB" id="A0A1V8STE2"/>
<dbReference type="CDD" id="cd12148">
    <property type="entry name" value="fungal_TF_MHR"/>
    <property type="match status" value="1"/>
</dbReference>
<dbReference type="InParanoid" id="A0A1V8STE2"/>
<evidence type="ECO:0000259" key="5">
    <source>
        <dbReference type="PROSITE" id="PS50048"/>
    </source>
</evidence>
<gene>
    <name evidence="6" type="ORF">B0A48_11883</name>
</gene>
<evidence type="ECO:0000256" key="2">
    <source>
        <dbReference type="ARBA" id="ARBA00022723"/>
    </source>
</evidence>
<dbReference type="InterPro" id="IPR007219">
    <property type="entry name" value="XnlR_reg_dom"/>
</dbReference>
<dbReference type="EMBL" id="NAJO01000028">
    <property type="protein sequence ID" value="OQO02329.1"/>
    <property type="molecule type" value="Genomic_DNA"/>
</dbReference>
<organism evidence="6 7">
    <name type="scientific">Cryoendolithus antarcticus</name>
    <dbReference type="NCBI Taxonomy" id="1507870"/>
    <lineage>
        <taxon>Eukaryota</taxon>
        <taxon>Fungi</taxon>
        <taxon>Dikarya</taxon>
        <taxon>Ascomycota</taxon>
        <taxon>Pezizomycotina</taxon>
        <taxon>Dothideomycetes</taxon>
        <taxon>Dothideomycetidae</taxon>
        <taxon>Cladosporiales</taxon>
        <taxon>Cladosporiaceae</taxon>
        <taxon>Cryoendolithus</taxon>
    </lineage>
</organism>
<dbReference type="SMART" id="SM00066">
    <property type="entry name" value="GAL4"/>
    <property type="match status" value="1"/>
</dbReference>
<name>A0A1V8STE2_9PEZI</name>
<reference evidence="7" key="1">
    <citation type="submission" date="2017-03" db="EMBL/GenBank/DDBJ databases">
        <title>Genomes of endolithic fungi from Antarctica.</title>
        <authorList>
            <person name="Coleine C."/>
            <person name="Masonjones S."/>
            <person name="Stajich J.E."/>
        </authorList>
    </citation>
    <scope>NUCLEOTIDE SEQUENCE [LARGE SCALE GENOMIC DNA]</scope>
    <source>
        <strain evidence="7">CCFEE 5527</strain>
    </source>
</reference>
<dbReference type="GO" id="GO:0005634">
    <property type="term" value="C:nucleus"/>
    <property type="evidence" value="ECO:0007669"/>
    <property type="project" value="UniProtKB-SubCell"/>
</dbReference>
<keyword evidence="3" id="KW-0539">Nucleus</keyword>